<reference evidence="2 3" key="1">
    <citation type="submission" date="2012-09" db="EMBL/GenBank/DDBJ databases">
        <title>The Genome Sequence of Bacteroides oleiciplenus YIT 12058.</title>
        <authorList>
            <consortium name="The Broad Institute Genome Sequencing Platform"/>
            <person name="Earl A."/>
            <person name="Ward D."/>
            <person name="Feldgarden M."/>
            <person name="Gevers D."/>
            <person name="Morotomi M."/>
            <person name="Walker B."/>
            <person name="Young S.K."/>
            <person name="Zeng Q."/>
            <person name="Gargeya S."/>
            <person name="Fitzgerald M."/>
            <person name="Haas B."/>
            <person name="Abouelleil A."/>
            <person name="Alvarado L."/>
            <person name="Arachchi H.M."/>
            <person name="Berlin A.M."/>
            <person name="Chapman S.B."/>
            <person name="Goldberg J."/>
            <person name="Griggs A."/>
            <person name="Gujja S."/>
            <person name="Hansen M."/>
            <person name="Howarth C."/>
            <person name="Imamovic A."/>
            <person name="Larimer J."/>
            <person name="McCowen C."/>
            <person name="Montmayeur A."/>
            <person name="Murphy C."/>
            <person name="Neiman D."/>
            <person name="Pearson M."/>
            <person name="Priest M."/>
            <person name="Roberts A."/>
            <person name="Saif S."/>
            <person name="Shea T."/>
            <person name="Sisk P."/>
            <person name="Sykes S."/>
            <person name="Wortman J."/>
            <person name="Nusbaum C."/>
            <person name="Birren B."/>
        </authorList>
    </citation>
    <scope>NUCLEOTIDE SEQUENCE [LARGE SCALE GENOMIC DNA]</scope>
    <source>
        <strain evidence="2 3">YIT 12058</strain>
    </source>
</reference>
<protein>
    <submittedName>
        <fullName evidence="2">Uncharacterized protein</fullName>
    </submittedName>
</protein>
<keyword evidence="1" id="KW-0472">Membrane</keyword>
<gene>
    <name evidence="2" type="ORF">HMPREF9447_03020</name>
</gene>
<keyword evidence="3" id="KW-1185">Reference proteome</keyword>
<proteinExistence type="predicted"/>
<evidence type="ECO:0000256" key="1">
    <source>
        <dbReference type="SAM" id="Phobius"/>
    </source>
</evidence>
<dbReference type="Proteomes" id="UP000009872">
    <property type="component" value="Unassembled WGS sequence"/>
</dbReference>
<comment type="caution">
    <text evidence="2">The sequence shown here is derived from an EMBL/GenBank/DDBJ whole genome shotgun (WGS) entry which is preliminary data.</text>
</comment>
<keyword evidence="1" id="KW-0812">Transmembrane</keyword>
<dbReference type="AlphaFoldDB" id="K9EF60"/>
<evidence type="ECO:0000313" key="2">
    <source>
        <dbReference type="EMBL" id="EKU89582.1"/>
    </source>
</evidence>
<organism evidence="2 3">
    <name type="scientific">Bacteroides oleiciplenus YIT 12058</name>
    <dbReference type="NCBI Taxonomy" id="742727"/>
    <lineage>
        <taxon>Bacteria</taxon>
        <taxon>Pseudomonadati</taxon>
        <taxon>Bacteroidota</taxon>
        <taxon>Bacteroidia</taxon>
        <taxon>Bacteroidales</taxon>
        <taxon>Bacteroidaceae</taxon>
        <taxon>Bacteroides</taxon>
    </lineage>
</organism>
<dbReference type="STRING" id="742727.HMPREF9447_03020"/>
<keyword evidence="1" id="KW-1133">Transmembrane helix</keyword>
<accession>K9EF60</accession>
<sequence>MEICVRIWKYWAKRRCNKCRLIGGVQFYMIVSNFILYGIMYIGTFAAYLLFEN</sequence>
<dbReference type="HOGENOM" id="CLU_3058627_0_0_10"/>
<name>K9EF60_9BACE</name>
<dbReference type="EMBL" id="ADLF01000013">
    <property type="protein sequence ID" value="EKU89582.1"/>
    <property type="molecule type" value="Genomic_DNA"/>
</dbReference>
<evidence type="ECO:0000313" key="3">
    <source>
        <dbReference type="Proteomes" id="UP000009872"/>
    </source>
</evidence>
<feature type="transmembrane region" description="Helical" evidence="1">
    <location>
        <begin position="21"/>
        <end position="51"/>
    </location>
</feature>